<dbReference type="Proteomes" id="UP001157017">
    <property type="component" value="Unassembled WGS sequence"/>
</dbReference>
<reference evidence="2" key="1">
    <citation type="journal article" date="2019" name="Int. J. Syst. Evol. Microbiol.">
        <title>The Global Catalogue of Microorganisms (GCM) 10K type strain sequencing project: providing services to taxonomists for standard genome sequencing and annotation.</title>
        <authorList>
            <consortium name="The Broad Institute Genomics Platform"/>
            <consortium name="The Broad Institute Genome Sequencing Center for Infectious Disease"/>
            <person name="Wu L."/>
            <person name="Ma J."/>
        </authorList>
    </citation>
    <scope>NUCLEOTIDE SEQUENCE [LARGE SCALE GENOMIC DNA]</scope>
    <source>
        <strain evidence="2">NBRC 108730</strain>
    </source>
</reference>
<dbReference type="EMBL" id="BSUZ01000001">
    <property type="protein sequence ID" value="GMA88410.1"/>
    <property type="molecule type" value="Genomic_DNA"/>
</dbReference>
<organism evidence="1 2">
    <name type="scientific">Angustibacter aerolatus</name>
    <dbReference type="NCBI Taxonomy" id="1162965"/>
    <lineage>
        <taxon>Bacteria</taxon>
        <taxon>Bacillati</taxon>
        <taxon>Actinomycetota</taxon>
        <taxon>Actinomycetes</taxon>
        <taxon>Kineosporiales</taxon>
        <taxon>Kineosporiaceae</taxon>
    </lineage>
</organism>
<name>A0ABQ6JJI5_9ACTN</name>
<comment type="caution">
    <text evidence="1">The sequence shown here is derived from an EMBL/GenBank/DDBJ whole genome shotgun (WGS) entry which is preliminary data.</text>
</comment>
<accession>A0ABQ6JJI5</accession>
<protein>
    <submittedName>
        <fullName evidence="1">Uncharacterized protein</fullName>
    </submittedName>
</protein>
<proteinExistence type="predicted"/>
<keyword evidence="2" id="KW-1185">Reference proteome</keyword>
<sequence length="49" mass="4919">MRTSAALRDAAGVAGLLAPWTVDGSLVLVRDPDPAAADARAAAERVTDG</sequence>
<evidence type="ECO:0000313" key="1">
    <source>
        <dbReference type="EMBL" id="GMA88410.1"/>
    </source>
</evidence>
<evidence type="ECO:0000313" key="2">
    <source>
        <dbReference type="Proteomes" id="UP001157017"/>
    </source>
</evidence>
<gene>
    <name evidence="1" type="ORF">GCM10025868_36600</name>
</gene>